<dbReference type="CDD" id="cd02966">
    <property type="entry name" value="TlpA_like_family"/>
    <property type="match status" value="1"/>
</dbReference>
<proteinExistence type="predicted"/>
<dbReference type="Pfam" id="PF08534">
    <property type="entry name" value="Redoxin"/>
    <property type="match status" value="1"/>
</dbReference>
<dbReference type="PROSITE" id="PS51352">
    <property type="entry name" value="THIOREDOXIN_2"/>
    <property type="match status" value="1"/>
</dbReference>
<dbReference type="EMBL" id="JASHIF010000020">
    <property type="protein sequence ID" value="MDI9861521.1"/>
    <property type="molecule type" value="Genomic_DNA"/>
</dbReference>
<evidence type="ECO:0000313" key="3">
    <source>
        <dbReference type="Proteomes" id="UP001236507"/>
    </source>
</evidence>
<feature type="domain" description="Thioredoxin" evidence="1">
    <location>
        <begin position="232"/>
        <end position="389"/>
    </location>
</feature>
<comment type="caution">
    <text evidence="2">The sequence shown here is derived from an EMBL/GenBank/DDBJ whole genome shotgun (WGS) entry which is preliminary data.</text>
</comment>
<name>A0ABT6YEB7_9BACT</name>
<dbReference type="PANTHER" id="PTHR42852">
    <property type="entry name" value="THIOL:DISULFIDE INTERCHANGE PROTEIN DSBE"/>
    <property type="match status" value="1"/>
</dbReference>
<protein>
    <submittedName>
        <fullName evidence="2">TlpA disulfide reductase family protein</fullName>
    </submittedName>
</protein>
<dbReference type="RefSeq" id="WP_283345915.1">
    <property type="nucleotide sequence ID" value="NZ_JASHIF010000020.1"/>
</dbReference>
<dbReference type="PANTHER" id="PTHR42852:SF17">
    <property type="entry name" value="THIOREDOXIN-LIKE PROTEIN HI_1115"/>
    <property type="match status" value="1"/>
</dbReference>
<gene>
    <name evidence="2" type="ORF">QM524_20040</name>
</gene>
<accession>A0ABT6YEB7</accession>
<evidence type="ECO:0000313" key="2">
    <source>
        <dbReference type="EMBL" id="MDI9861521.1"/>
    </source>
</evidence>
<sequence length="403" mass="44169">MKLHKIIASAALAIASFGITKAQVAPKQGVWRGTFSLFEGKESPFNFELKGKDAYLLNASERFELKGVTQKGDSLFIPVEIFDAVLAAKIESPTTLSGVFKKGTTRIPFKASQGSRYRFFEKGTPSKASLAGKWEVYMGTATTPVIGVFEQKGQKITGTFLSKTGDYRYYEGDIKGDEFYLSAFSGSSPALIIGKIEGNTITGQSIGATSARPLKGTKNDQIELPDAYSLTKVKDGKQFDFTFPDAFTGQNTSLSDAKYKGKVVIVTILGSWCPNCIDEASYMAPWYKANKNRGVEIIGLSFERKNDPAFAKTRLEALKKRFDIQYDILFAGLADTQYASSVLPALSEIISFPTTIIVDKSGKVAKIHTGYSGPATGKYYDDFVKEFNHEIDELLKQDLSTGK</sequence>
<dbReference type="InterPro" id="IPR036249">
    <property type="entry name" value="Thioredoxin-like_sf"/>
</dbReference>
<evidence type="ECO:0000259" key="1">
    <source>
        <dbReference type="PROSITE" id="PS51352"/>
    </source>
</evidence>
<dbReference type="Proteomes" id="UP001236507">
    <property type="component" value="Unassembled WGS sequence"/>
</dbReference>
<dbReference type="InterPro" id="IPR050553">
    <property type="entry name" value="Thioredoxin_ResA/DsbE_sf"/>
</dbReference>
<reference evidence="2 3" key="1">
    <citation type="submission" date="2023-05" db="EMBL/GenBank/DDBJ databases">
        <title>Novel species of genus Flectobacillus isolated from stream in China.</title>
        <authorList>
            <person name="Lu H."/>
        </authorList>
    </citation>
    <scope>NUCLEOTIDE SEQUENCE [LARGE SCALE GENOMIC DNA]</scope>
    <source>
        <strain evidence="2 3">KCTC 42575</strain>
    </source>
</reference>
<dbReference type="InterPro" id="IPR013740">
    <property type="entry name" value="Redoxin"/>
</dbReference>
<keyword evidence="3" id="KW-1185">Reference proteome</keyword>
<organism evidence="2 3">
    <name type="scientific">Flectobacillus roseus</name>
    <dbReference type="NCBI Taxonomy" id="502259"/>
    <lineage>
        <taxon>Bacteria</taxon>
        <taxon>Pseudomonadati</taxon>
        <taxon>Bacteroidota</taxon>
        <taxon>Cytophagia</taxon>
        <taxon>Cytophagales</taxon>
        <taxon>Flectobacillaceae</taxon>
        <taxon>Flectobacillus</taxon>
    </lineage>
</organism>
<dbReference type="Gene3D" id="3.40.30.10">
    <property type="entry name" value="Glutaredoxin"/>
    <property type="match status" value="1"/>
</dbReference>
<dbReference type="InterPro" id="IPR013766">
    <property type="entry name" value="Thioredoxin_domain"/>
</dbReference>
<dbReference type="SUPFAM" id="SSF52833">
    <property type="entry name" value="Thioredoxin-like"/>
    <property type="match status" value="1"/>
</dbReference>